<name>A0AAD4MNI9_9BILA</name>
<feature type="signal peptide" evidence="1">
    <location>
        <begin position="1"/>
        <end position="20"/>
    </location>
</feature>
<proteinExistence type="predicted"/>
<keyword evidence="1" id="KW-0732">Signal</keyword>
<comment type="caution">
    <text evidence="2">The sequence shown here is derived from an EMBL/GenBank/DDBJ whole genome shotgun (WGS) entry which is preliminary data.</text>
</comment>
<dbReference type="Proteomes" id="UP001201812">
    <property type="component" value="Unassembled WGS sequence"/>
</dbReference>
<gene>
    <name evidence="2" type="ORF">DdX_17022</name>
</gene>
<dbReference type="EMBL" id="JAKKPZ010000162">
    <property type="protein sequence ID" value="KAI1699929.1"/>
    <property type="molecule type" value="Genomic_DNA"/>
</dbReference>
<dbReference type="AlphaFoldDB" id="A0AAD4MNI9"/>
<sequence length="120" mass="13761">MQKFVLAVFIFVITNGSVFSGKIGFHSNDKHDNIFTSEKFEFPVDMTFKQAIEKAKSQSIVLKQHPDYVADHVVFEAYGGKKLWDLKLDNLDIFISANDRFYLAKGAIVHVYPARRNSKM</sequence>
<reference evidence="2" key="1">
    <citation type="submission" date="2022-01" db="EMBL/GenBank/DDBJ databases">
        <title>Genome Sequence Resource for Two Populations of Ditylenchus destructor, the Migratory Endoparasitic Phytonematode.</title>
        <authorList>
            <person name="Zhang H."/>
            <person name="Lin R."/>
            <person name="Xie B."/>
        </authorList>
    </citation>
    <scope>NUCLEOTIDE SEQUENCE</scope>
    <source>
        <strain evidence="2">BazhouSP</strain>
    </source>
</reference>
<evidence type="ECO:0000313" key="2">
    <source>
        <dbReference type="EMBL" id="KAI1699929.1"/>
    </source>
</evidence>
<keyword evidence="3" id="KW-1185">Reference proteome</keyword>
<feature type="chain" id="PRO_5042220500" evidence="1">
    <location>
        <begin position="21"/>
        <end position="120"/>
    </location>
</feature>
<accession>A0AAD4MNI9</accession>
<evidence type="ECO:0000256" key="1">
    <source>
        <dbReference type="SAM" id="SignalP"/>
    </source>
</evidence>
<protein>
    <submittedName>
        <fullName evidence="2">Uncharacterized protein</fullName>
    </submittedName>
</protein>
<organism evidence="2 3">
    <name type="scientific">Ditylenchus destructor</name>
    <dbReference type="NCBI Taxonomy" id="166010"/>
    <lineage>
        <taxon>Eukaryota</taxon>
        <taxon>Metazoa</taxon>
        <taxon>Ecdysozoa</taxon>
        <taxon>Nematoda</taxon>
        <taxon>Chromadorea</taxon>
        <taxon>Rhabditida</taxon>
        <taxon>Tylenchina</taxon>
        <taxon>Tylenchomorpha</taxon>
        <taxon>Sphaerularioidea</taxon>
        <taxon>Anguinidae</taxon>
        <taxon>Anguininae</taxon>
        <taxon>Ditylenchus</taxon>
    </lineage>
</organism>
<evidence type="ECO:0000313" key="3">
    <source>
        <dbReference type="Proteomes" id="UP001201812"/>
    </source>
</evidence>